<organism evidence="2 3">
    <name type="scientific">Gambusia affinis</name>
    <name type="common">Western mosquitofish</name>
    <name type="synonym">Heterandria affinis</name>
    <dbReference type="NCBI Taxonomy" id="33528"/>
    <lineage>
        <taxon>Eukaryota</taxon>
        <taxon>Metazoa</taxon>
        <taxon>Chordata</taxon>
        <taxon>Craniata</taxon>
        <taxon>Vertebrata</taxon>
        <taxon>Euteleostomi</taxon>
        <taxon>Actinopterygii</taxon>
        <taxon>Neopterygii</taxon>
        <taxon>Teleostei</taxon>
        <taxon>Neoteleostei</taxon>
        <taxon>Acanthomorphata</taxon>
        <taxon>Ovalentaria</taxon>
        <taxon>Atherinomorphae</taxon>
        <taxon>Cyprinodontiformes</taxon>
        <taxon>Poeciliidae</taxon>
        <taxon>Poeciliinae</taxon>
        <taxon>Gambusia</taxon>
    </lineage>
</organism>
<accession>A0A315VAI9</accession>
<dbReference type="AlphaFoldDB" id="A0A315VAI9"/>
<keyword evidence="3" id="KW-1185">Reference proteome</keyword>
<evidence type="ECO:0000256" key="1">
    <source>
        <dbReference type="SAM" id="MobiDB-lite"/>
    </source>
</evidence>
<dbReference type="PANTHER" id="PTHR13161:SF4">
    <property type="entry name" value="CLK4-ASSOCIATING SERINE_ARGININE RICH PROTEIN"/>
    <property type="match status" value="1"/>
</dbReference>
<feature type="compositionally biased region" description="Basic and acidic residues" evidence="1">
    <location>
        <begin position="100"/>
        <end position="115"/>
    </location>
</feature>
<reference evidence="2 3" key="1">
    <citation type="journal article" date="2018" name="G3 (Bethesda)">
        <title>A High-Quality Reference Genome for the Invasive Mosquitofish Gambusia affinis Using a Chicago Library.</title>
        <authorList>
            <person name="Hoffberg S.L."/>
            <person name="Troendle N.J."/>
            <person name="Glenn T.C."/>
            <person name="Mahmud O."/>
            <person name="Louha S."/>
            <person name="Chalopin D."/>
            <person name="Bennetzen J.L."/>
            <person name="Mauricio R."/>
        </authorList>
    </citation>
    <scope>NUCLEOTIDE SEQUENCE [LARGE SCALE GENOMIC DNA]</scope>
    <source>
        <strain evidence="2">NE01/NJP1002.9</strain>
        <tissue evidence="2">Muscle</tissue>
    </source>
</reference>
<name>A0A315VAI9_GAMAF</name>
<evidence type="ECO:0000313" key="2">
    <source>
        <dbReference type="EMBL" id="PWA20339.1"/>
    </source>
</evidence>
<proteinExistence type="predicted"/>
<dbReference type="InterPro" id="IPR040397">
    <property type="entry name" value="SWAP"/>
</dbReference>
<feature type="compositionally biased region" description="Basic and acidic residues" evidence="1">
    <location>
        <begin position="42"/>
        <end position="56"/>
    </location>
</feature>
<dbReference type="PANTHER" id="PTHR13161">
    <property type="entry name" value="SPLICING FACTOR SUPPRESSOR OF WHITE APRICOT"/>
    <property type="match status" value="1"/>
</dbReference>
<evidence type="ECO:0000313" key="3">
    <source>
        <dbReference type="Proteomes" id="UP000250572"/>
    </source>
</evidence>
<feature type="region of interest" description="Disordered" evidence="1">
    <location>
        <begin position="24"/>
        <end position="115"/>
    </location>
</feature>
<gene>
    <name evidence="2" type="ORF">CCH79_00003892</name>
</gene>
<dbReference type="EMBL" id="NHOQ01001971">
    <property type="protein sequence ID" value="PWA20339.1"/>
    <property type="molecule type" value="Genomic_DNA"/>
</dbReference>
<protein>
    <submittedName>
        <fullName evidence="2">Uncharacterized protein</fullName>
    </submittedName>
</protein>
<feature type="compositionally biased region" description="Basic and acidic residues" evidence="1">
    <location>
        <begin position="67"/>
        <end position="85"/>
    </location>
</feature>
<sequence length="226" mass="25639">MQQENLLEPKLTPQERLKLRMQKALNKQSKADKKAAQVKIQQQEHKRQEREGELRAMARKIRMKSCVFRERERREKERDEWERQYGRQSHSPSPSKHGREHSSHKSFEATVAKHEAAAGQVSQQVVARQPRSELVDATSLAYLGGWQHFLCLHSPECRAVLGQSSKFCAKSLAPAPTLALAPAPGAHRTDTELDRGTTTPVLHIRNFSVDTNDSSRTSRTENTKSG</sequence>
<comment type="caution">
    <text evidence="2">The sequence shown here is derived from an EMBL/GenBank/DDBJ whole genome shotgun (WGS) entry which is preliminary data.</text>
</comment>
<dbReference type="Proteomes" id="UP000250572">
    <property type="component" value="Unassembled WGS sequence"/>
</dbReference>